<dbReference type="InterPro" id="IPR000014">
    <property type="entry name" value="PAS"/>
</dbReference>
<dbReference type="InterPro" id="IPR013767">
    <property type="entry name" value="PAS_fold"/>
</dbReference>
<dbReference type="PANTHER" id="PTHR44757:SF4">
    <property type="entry name" value="DIGUANYLATE CYCLASE DGCE-RELATED"/>
    <property type="match status" value="1"/>
</dbReference>
<sequence>AREFAVQKDHDFAELFAQLQGQRQPVVHRFNVNGEKRMAAMMFYEPWQNYLGICVSEDELFAPRHAFLRINLLVLAVALLIAVLLTLVIRQLLVLPLIRLTDYATRVGAGEEAAPPAGTYLLELSRLRENIAAMVASLHRNMAEVAAQVEVIRKREAELSRAFEELQASEERLTITLQSIGDGVITTDRRGRIMMLNGVASQLTGWSQVEAVGRPLTEVFNIINERSGRACENPVEKVLASGRIVALENHTLLIGKDGTRRPIADSGAPIRDRSGTIIGIPPTLFCGAVG</sequence>
<feature type="domain" description="HAMP" evidence="3">
    <location>
        <begin position="91"/>
        <end position="143"/>
    </location>
</feature>
<comment type="caution">
    <text evidence="4">The sequence shown here is derived from an EMBL/GenBank/DDBJ whole genome shotgun (WGS) entry which is preliminary data.</text>
</comment>
<feature type="non-terminal residue" evidence="4">
    <location>
        <position position="1"/>
    </location>
</feature>
<proteinExistence type="predicted"/>
<dbReference type="Proteomes" id="UP000885986">
    <property type="component" value="Unassembled WGS sequence"/>
</dbReference>
<feature type="domain" description="PAS" evidence="2">
    <location>
        <begin position="169"/>
        <end position="242"/>
    </location>
</feature>
<accession>A0A7C2TL98</accession>
<dbReference type="Pfam" id="PF00989">
    <property type="entry name" value="PAS"/>
    <property type="match status" value="1"/>
</dbReference>
<keyword evidence="1" id="KW-1133">Transmembrane helix</keyword>
<dbReference type="InterPro" id="IPR035965">
    <property type="entry name" value="PAS-like_dom_sf"/>
</dbReference>
<dbReference type="EMBL" id="DSDS01000138">
    <property type="protein sequence ID" value="HET98261.1"/>
    <property type="molecule type" value="Genomic_DNA"/>
</dbReference>
<dbReference type="PROSITE" id="PS50112">
    <property type="entry name" value="PAS"/>
    <property type="match status" value="1"/>
</dbReference>
<reference evidence="4" key="1">
    <citation type="journal article" date="2020" name="mSystems">
        <title>Genome- and Community-Level Interaction Insights into Carbon Utilization and Element Cycling Functions of Hydrothermarchaeota in Hydrothermal Sediment.</title>
        <authorList>
            <person name="Zhou Z."/>
            <person name="Liu Y."/>
            <person name="Xu W."/>
            <person name="Pan J."/>
            <person name="Luo Z.H."/>
            <person name="Li M."/>
        </authorList>
    </citation>
    <scope>NUCLEOTIDE SEQUENCE [LARGE SCALE GENOMIC DNA]</scope>
    <source>
        <strain evidence="4">SpSt-1224</strain>
    </source>
</reference>
<dbReference type="PANTHER" id="PTHR44757">
    <property type="entry name" value="DIGUANYLATE CYCLASE DGCP"/>
    <property type="match status" value="1"/>
</dbReference>
<dbReference type="GO" id="GO:0007165">
    <property type="term" value="P:signal transduction"/>
    <property type="evidence" value="ECO:0007669"/>
    <property type="project" value="InterPro"/>
</dbReference>
<dbReference type="GO" id="GO:0016020">
    <property type="term" value="C:membrane"/>
    <property type="evidence" value="ECO:0007669"/>
    <property type="project" value="InterPro"/>
</dbReference>
<dbReference type="SMART" id="SM00091">
    <property type="entry name" value="PAS"/>
    <property type="match status" value="1"/>
</dbReference>
<dbReference type="InterPro" id="IPR052155">
    <property type="entry name" value="Biofilm_reg_signaling"/>
</dbReference>
<dbReference type="SUPFAM" id="SSF55785">
    <property type="entry name" value="PYP-like sensor domain (PAS domain)"/>
    <property type="match status" value="1"/>
</dbReference>
<evidence type="ECO:0000259" key="3">
    <source>
        <dbReference type="PROSITE" id="PS50885"/>
    </source>
</evidence>
<dbReference type="Gene3D" id="6.10.340.10">
    <property type="match status" value="1"/>
</dbReference>
<keyword evidence="1" id="KW-0812">Transmembrane</keyword>
<dbReference type="CDD" id="cd00130">
    <property type="entry name" value="PAS"/>
    <property type="match status" value="1"/>
</dbReference>
<dbReference type="InterPro" id="IPR003660">
    <property type="entry name" value="HAMP_dom"/>
</dbReference>
<protein>
    <submittedName>
        <fullName evidence="4">PAS domain-containing protein</fullName>
    </submittedName>
</protein>
<dbReference type="Gene3D" id="3.30.450.20">
    <property type="entry name" value="PAS domain"/>
    <property type="match status" value="1"/>
</dbReference>
<organism evidence="4">
    <name type="scientific">Desulfurivibrio alkaliphilus</name>
    <dbReference type="NCBI Taxonomy" id="427923"/>
    <lineage>
        <taxon>Bacteria</taxon>
        <taxon>Pseudomonadati</taxon>
        <taxon>Thermodesulfobacteriota</taxon>
        <taxon>Desulfobulbia</taxon>
        <taxon>Desulfobulbales</taxon>
        <taxon>Desulfobulbaceae</taxon>
        <taxon>Desulfurivibrio</taxon>
    </lineage>
</organism>
<evidence type="ECO:0000256" key="1">
    <source>
        <dbReference type="SAM" id="Phobius"/>
    </source>
</evidence>
<keyword evidence="1" id="KW-0472">Membrane</keyword>
<name>A0A7C2TL98_9BACT</name>
<dbReference type="GO" id="GO:0006355">
    <property type="term" value="P:regulation of DNA-templated transcription"/>
    <property type="evidence" value="ECO:0007669"/>
    <property type="project" value="InterPro"/>
</dbReference>
<dbReference type="PROSITE" id="PS50885">
    <property type="entry name" value="HAMP"/>
    <property type="match status" value="1"/>
</dbReference>
<feature type="transmembrane region" description="Helical" evidence="1">
    <location>
        <begin position="66"/>
        <end position="89"/>
    </location>
</feature>
<evidence type="ECO:0000313" key="4">
    <source>
        <dbReference type="EMBL" id="HET98261.1"/>
    </source>
</evidence>
<dbReference type="NCBIfam" id="TIGR00229">
    <property type="entry name" value="sensory_box"/>
    <property type="match status" value="1"/>
</dbReference>
<gene>
    <name evidence="4" type="ORF">ENN98_06160</name>
</gene>
<dbReference type="AlphaFoldDB" id="A0A7C2TL98"/>
<evidence type="ECO:0000259" key="2">
    <source>
        <dbReference type="PROSITE" id="PS50112"/>
    </source>
</evidence>